<keyword evidence="3" id="KW-1185">Reference proteome</keyword>
<dbReference type="GO" id="GO:0005737">
    <property type="term" value="C:cytoplasm"/>
    <property type="evidence" value="ECO:0000318"/>
    <property type="project" value="GO_Central"/>
</dbReference>
<dbReference type="GO" id="GO:0017150">
    <property type="term" value="F:tRNA dihydrouridine synthase activity"/>
    <property type="evidence" value="ECO:0000318"/>
    <property type="project" value="GO_Central"/>
</dbReference>
<dbReference type="VEuPathDB" id="GiardiaDB:GL50803_7390"/>
<dbReference type="HOGENOM" id="CLU_592436_0_0_1"/>
<dbReference type="Gene3D" id="3.20.20.70">
    <property type="entry name" value="Aldolase class I"/>
    <property type="match status" value="1"/>
</dbReference>
<organism evidence="2 3">
    <name type="scientific">Giardia intestinalis (strain ATCC 50803 / WB clone C6)</name>
    <name type="common">Giardia lamblia</name>
    <dbReference type="NCBI Taxonomy" id="184922"/>
    <lineage>
        <taxon>Eukaryota</taxon>
        <taxon>Metamonada</taxon>
        <taxon>Diplomonadida</taxon>
        <taxon>Hexamitidae</taxon>
        <taxon>Giardiinae</taxon>
        <taxon>Giardia</taxon>
    </lineage>
</organism>
<proteinExistence type="predicted"/>
<gene>
    <name evidence="2" type="ORF">GL50803_007390</name>
</gene>
<comment type="caution">
    <text evidence="2">The sequence shown here is derived from an EMBL/GenBank/DDBJ whole genome shotgun (WGS) entry which is preliminary data.</text>
</comment>
<evidence type="ECO:0000259" key="1">
    <source>
        <dbReference type="Pfam" id="PF01207"/>
    </source>
</evidence>
<dbReference type="STRING" id="184922.D3KG28"/>
<dbReference type="OMA" id="GPILAPM"/>
<dbReference type="PANTHER" id="PTHR45936">
    <property type="entry name" value="TRNA-DIHYDROURIDINE(20) SYNTHASE [NAD(P)+]-LIKE"/>
    <property type="match status" value="1"/>
</dbReference>
<dbReference type="Pfam" id="PF01207">
    <property type="entry name" value="Dus"/>
    <property type="match status" value="1"/>
</dbReference>
<dbReference type="Proteomes" id="UP000001548">
    <property type="component" value="Unassembled WGS sequence"/>
</dbReference>
<evidence type="ECO:0000313" key="3">
    <source>
        <dbReference type="Proteomes" id="UP000001548"/>
    </source>
</evidence>
<dbReference type="InterPro" id="IPR052582">
    <property type="entry name" value="tRNA-DUS-like"/>
</dbReference>
<reference evidence="2 3" key="1">
    <citation type="journal article" date="2007" name="Science">
        <title>Genomic minimalism in the early diverging intestinal parasite Giardia lamblia.</title>
        <authorList>
            <person name="Morrison H.G."/>
            <person name="McArthur A.G."/>
            <person name="Gillin F.D."/>
            <person name="Aley S.B."/>
            <person name="Adam R.D."/>
            <person name="Olsen G.J."/>
            <person name="Best A.A."/>
            <person name="Cande W.Z."/>
            <person name="Chen F."/>
            <person name="Cipriano M.J."/>
            <person name="Davids B.J."/>
            <person name="Dawson S.C."/>
            <person name="Elmendorf H.G."/>
            <person name="Hehl A.B."/>
            <person name="Holder M.E."/>
            <person name="Huse S.M."/>
            <person name="Kim U.U."/>
            <person name="Lasek-Nesselquist E."/>
            <person name="Manning G."/>
            <person name="Nigam A."/>
            <person name="Nixon J.E."/>
            <person name="Palm D."/>
            <person name="Passamaneck N.E."/>
            <person name="Prabhu A."/>
            <person name="Reich C.I."/>
            <person name="Reiner D.S."/>
            <person name="Samuelson J."/>
            <person name="Svard S.G."/>
            <person name="Sogin M.L."/>
        </authorList>
    </citation>
    <scope>NUCLEOTIDE SEQUENCE [LARGE SCALE GENOMIC DNA]</scope>
    <source>
        <strain evidence="2 3">WB C6</strain>
    </source>
</reference>
<protein>
    <submittedName>
        <fullName evidence="2">tRNA-dihydrouridine synthase 2</fullName>
    </submittedName>
</protein>
<dbReference type="PANTHER" id="PTHR45936:SF1">
    <property type="entry name" value="TRNA-DIHYDROURIDINE(20) SYNTHASE [NAD(P)+]-LIKE"/>
    <property type="match status" value="1"/>
</dbReference>
<sequence length="462" mass="51403">MQWPSPSTLYTGPILAPMVRASFPGIRALAAALGASAVYTGAIVGDSLRDVVTEVDLSNMIAKISTTRRSAGSPSCVIISVPIQATETPGQFEPAIPLVVQLTVNEYDDVDKICSILAPWCVGIDLNLGCGAQFAVSGGRGQRLVDKAENVIARFLKALQQIEDSGGRRISFSIKQRLLGSVEETVNKMCAFYKLGVNCIAVHMRRKGEERGCTHADWGSFFQVLSGLYTWFWTVFCQGDLQLFEDALRTFHVVANGDLFSRETITDFFSLSEQYFSQLPTDIQPYLSSRYGRLTPVMLARGAISDLSLFSFILEQRGESAKKADASVPAHISEVLSLLQPTNEPLCYLNQAKALLQVSEATSSHFNNYKYTVLNGIAFVRSHEIYKSNTQRLAYKYFNQELQTPKTYGEYRTLLNRLSSKPYSYWATLLQEQTRPSTEKECYQPPAPSLTAPEQEERNHKC</sequence>
<dbReference type="InterPro" id="IPR013785">
    <property type="entry name" value="Aldolase_TIM"/>
</dbReference>
<name>D3KG28_GIAIC</name>
<dbReference type="InterPro" id="IPR035587">
    <property type="entry name" value="DUS-like_FMN-bd"/>
</dbReference>
<accession>D3KG28</accession>
<evidence type="ECO:0000313" key="2">
    <source>
        <dbReference type="EMBL" id="KAE8303130.1"/>
    </source>
</evidence>
<dbReference type="EMBL" id="AACB03000003">
    <property type="protein sequence ID" value="KAE8303130.1"/>
    <property type="molecule type" value="Genomic_DNA"/>
</dbReference>
<dbReference type="GO" id="GO:0002943">
    <property type="term" value="P:tRNA dihydrouridine synthesis"/>
    <property type="evidence" value="ECO:0000318"/>
    <property type="project" value="GO_Central"/>
</dbReference>
<feature type="domain" description="DUS-like FMN-binding" evidence="1">
    <location>
        <begin position="96"/>
        <end position="251"/>
    </location>
</feature>
<dbReference type="SUPFAM" id="SSF51395">
    <property type="entry name" value="FMN-linked oxidoreductases"/>
    <property type="match status" value="1"/>
</dbReference>
<dbReference type="AlphaFoldDB" id="D3KG28"/>